<feature type="signal peptide" evidence="2">
    <location>
        <begin position="1"/>
        <end position="17"/>
    </location>
</feature>
<keyword evidence="2" id="KW-0732">Signal</keyword>
<protein>
    <submittedName>
        <fullName evidence="3">Uncharacterized protein</fullName>
    </submittedName>
</protein>
<feature type="transmembrane region" description="Helical" evidence="1">
    <location>
        <begin position="99"/>
        <end position="127"/>
    </location>
</feature>
<name>A0A8J6B0L6_9EUKA</name>
<comment type="caution">
    <text evidence="3">The sequence shown here is derived from an EMBL/GenBank/DDBJ whole genome shotgun (WGS) entry which is preliminary data.</text>
</comment>
<keyword evidence="1" id="KW-1133">Transmembrane helix</keyword>
<proteinExistence type="predicted"/>
<feature type="chain" id="PRO_5035276096" evidence="2">
    <location>
        <begin position="18"/>
        <end position="208"/>
    </location>
</feature>
<keyword evidence="4" id="KW-1185">Reference proteome</keyword>
<evidence type="ECO:0000256" key="1">
    <source>
        <dbReference type="SAM" id="Phobius"/>
    </source>
</evidence>
<keyword evidence="1" id="KW-0812">Transmembrane</keyword>
<keyword evidence="1" id="KW-0472">Membrane</keyword>
<accession>A0A8J6B0L6</accession>
<dbReference type="AlphaFoldDB" id="A0A8J6B0L6"/>
<evidence type="ECO:0000313" key="3">
    <source>
        <dbReference type="EMBL" id="KAG9390452.1"/>
    </source>
</evidence>
<evidence type="ECO:0000313" key="4">
    <source>
        <dbReference type="Proteomes" id="UP000717585"/>
    </source>
</evidence>
<feature type="transmembrane region" description="Helical" evidence="1">
    <location>
        <begin position="41"/>
        <end position="61"/>
    </location>
</feature>
<evidence type="ECO:0000256" key="2">
    <source>
        <dbReference type="SAM" id="SignalP"/>
    </source>
</evidence>
<sequence>MKTSVFIFSLLLVAVLATNTLEPDKYPAQSWSFGDSSDDSTTSSIVGILYAVFYLAVVFLATFVVFIVLIGIFLLEILLIICLILSLRGQYTRKTMIPFGIVLMIIAPFLSNIGFIVFVIGIVLLGLGIPQRKANKKAASQMLTGQNPLNPYYAAPRLGAPPQAFATMYGNPQMMQNPAPYQPSMMQAPVMQYQPYSGAGIGGSHGSR</sequence>
<reference evidence="3" key="1">
    <citation type="submission" date="2021-05" db="EMBL/GenBank/DDBJ databases">
        <title>A free-living protist that lacks canonical eukaryotic 1 DNA replication and segregation systems.</title>
        <authorList>
            <person name="Salas-Leiva D.E."/>
            <person name="Tromer E.C."/>
            <person name="Curtis B.A."/>
            <person name="Jerlstrom-Hultqvist J."/>
            <person name="Kolisko M."/>
            <person name="Yi Z."/>
            <person name="Salas-Leiva J.S."/>
            <person name="Gallot-Lavallee L."/>
            <person name="Kops G.J.P.L."/>
            <person name="Archibald J.M."/>
            <person name="Simpson A.G.B."/>
            <person name="Roger A.J."/>
        </authorList>
    </citation>
    <scope>NUCLEOTIDE SEQUENCE</scope>
    <source>
        <strain evidence="3">BICM</strain>
    </source>
</reference>
<gene>
    <name evidence="3" type="ORF">J8273_7803</name>
</gene>
<dbReference type="EMBL" id="JAHDYR010000064">
    <property type="protein sequence ID" value="KAG9390452.1"/>
    <property type="molecule type" value="Genomic_DNA"/>
</dbReference>
<organism evidence="3 4">
    <name type="scientific">Carpediemonas membranifera</name>
    <dbReference type="NCBI Taxonomy" id="201153"/>
    <lineage>
        <taxon>Eukaryota</taxon>
        <taxon>Metamonada</taxon>
        <taxon>Carpediemonas-like organisms</taxon>
        <taxon>Carpediemonas</taxon>
    </lineage>
</organism>
<dbReference type="Proteomes" id="UP000717585">
    <property type="component" value="Unassembled WGS sequence"/>
</dbReference>
<feature type="transmembrane region" description="Helical" evidence="1">
    <location>
        <begin position="66"/>
        <end position="87"/>
    </location>
</feature>